<keyword evidence="2" id="KW-0547">Nucleotide-binding</keyword>
<keyword evidence="2" id="KW-0347">Helicase</keyword>
<dbReference type="InterPro" id="IPR014001">
    <property type="entry name" value="Helicase_ATP-bd"/>
</dbReference>
<accession>A0A9D2GT22</accession>
<dbReference type="InterPro" id="IPR045572">
    <property type="entry name" value="RE_endonuc_C"/>
</dbReference>
<dbReference type="GO" id="GO:0004386">
    <property type="term" value="F:helicase activity"/>
    <property type="evidence" value="ECO:0007669"/>
    <property type="project" value="UniProtKB-KW"/>
</dbReference>
<dbReference type="EMBL" id="DXAQ01000092">
    <property type="protein sequence ID" value="HIZ89472.1"/>
    <property type="molecule type" value="Genomic_DNA"/>
</dbReference>
<evidence type="ECO:0000313" key="3">
    <source>
        <dbReference type="Proteomes" id="UP000824176"/>
    </source>
</evidence>
<dbReference type="Pfam" id="PF04851">
    <property type="entry name" value="ResIII"/>
    <property type="match status" value="1"/>
</dbReference>
<organism evidence="2 3">
    <name type="scientific">Candidatus Mucispirillum faecigallinarum</name>
    <dbReference type="NCBI Taxonomy" id="2838699"/>
    <lineage>
        <taxon>Bacteria</taxon>
        <taxon>Pseudomonadati</taxon>
        <taxon>Deferribacterota</taxon>
        <taxon>Deferribacteres</taxon>
        <taxon>Deferribacterales</taxon>
        <taxon>Mucispirillaceae</taxon>
        <taxon>Mucispirillum</taxon>
    </lineage>
</organism>
<dbReference type="GO" id="GO:0005829">
    <property type="term" value="C:cytosol"/>
    <property type="evidence" value="ECO:0007669"/>
    <property type="project" value="TreeGrafter"/>
</dbReference>
<dbReference type="Pfam" id="PF19778">
    <property type="entry name" value="RE_endonuc"/>
    <property type="match status" value="1"/>
</dbReference>
<evidence type="ECO:0000259" key="1">
    <source>
        <dbReference type="SMART" id="SM00487"/>
    </source>
</evidence>
<dbReference type="InterPro" id="IPR006935">
    <property type="entry name" value="Helicase/UvrB_N"/>
</dbReference>
<dbReference type="InterPro" id="IPR027417">
    <property type="entry name" value="P-loop_NTPase"/>
</dbReference>
<proteinExistence type="predicted"/>
<sequence>MKFRFSIQQYQSDAVKSVTDVFKGNIISDNRYIYDKGNIDYSSLEYHLIDDIGYKNSKVSLSSDELLKNIQDIQKNNGLAISTTLSQRYGRCSLDVTMETGTGKTYVYIKTIYELNKLYGWKKFIIVVPSIAIREGVYKSFDITGEHFYGQYNKKIKYFIYDSKYLHQIEDYATSDDINVMIINMQAFATSLKEGTKNKESRIIYSKRDEFGSRKPIDVIQANNPIIILDEPQKMGGEATANGILNFNPLFSISYSATHKEKNNMVYVLDAVDAYKQKLVKKIEVKGIKTSNMSTGNSYVYFSHIILSPDKPPRAKIEIEVSNKSSITKKEVIVSDKSDLYTLSKNMSQYEGFIVAEIDPFKNTIRFTNDIELKAGSSYGNIQESDIRRIQIRETIISHFEKEEKLFYDNIKTLSLFFIDEVAKYRKYDESGNKVKSDYEKIFEEEYNNQLKEKLNTLDRESAYYKYLNYFAAEDVHNGYFSIDKKTKRETDDFEVKTGLSKDTDAYDLILKNKEKLLSFNEPTRFIFSHSALREGWDNPNIFQICTLKKSDNTMQKHQEVGRGLRLCVNQEGTRVDENYSKENVMDINLLTVIASESYEDFVDGLQKEISEELVARPLKITGKEIFAGKENVDTKTNITEQEATAIYNYLVRNNYIDDDGNITDTYLDAKANNTVAEIGDKNKHLQQTVINILDDIITRKDILERNTGNNARKTKITNYLNDNFYKAEFQKLWNMINDKYVYRISFDSNELVQNTIKYLDANLHVTKTRYTVETGEQKEDVSAEEIKAGAGFQSTVSGTHHYEKEKDFKSSVKYDLLGEISTRAQITRKTAADILRGIKPKTYSYYAANPEEFIKKVSKVIDEQKGSLIINQITYYKTSEKYDVDIFTKTKVDLESSSLRLKDKCQKHVQDYLDYDSEIENKLADNLEKEEIVKVYSKLPKGFLIPTPVGDYNPDWAIVFDEKDVKYIYFIAETKGKLGSLDIRGREDIKISCARKLYAALSSDNLKYGVISDYKELLGIVKGE</sequence>
<dbReference type="Gene3D" id="3.40.50.300">
    <property type="entry name" value="P-loop containing nucleotide triphosphate hydrolases"/>
    <property type="match status" value="2"/>
</dbReference>
<dbReference type="GO" id="GO:0005524">
    <property type="term" value="F:ATP binding"/>
    <property type="evidence" value="ECO:0007669"/>
    <property type="project" value="InterPro"/>
</dbReference>
<dbReference type="PANTHER" id="PTHR47396:SF1">
    <property type="entry name" value="ATP-DEPENDENT HELICASE IRC3-RELATED"/>
    <property type="match status" value="1"/>
</dbReference>
<name>A0A9D2GT22_9BACT</name>
<reference evidence="2" key="2">
    <citation type="submission" date="2021-04" db="EMBL/GenBank/DDBJ databases">
        <authorList>
            <person name="Gilroy R."/>
        </authorList>
    </citation>
    <scope>NUCLEOTIDE SEQUENCE</scope>
    <source>
        <strain evidence="2">ChiW4-1371</strain>
    </source>
</reference>
<evidence type="ECO:0000313" key="2">
    <source>
        <dbReference type="EMBL" id="HIZ89472.1"/>
    </source>
</evidence>
<dbReference type="GO" id="GO:0003677">
    <property type="term" value="F:DNA binding"/>
    <property type="evidence" value="ECO:0007669"/>
    <property type="project" value="InterPro"/>
</dbReference>
<comment type="caution">
    <text evidence="2">The sequence shown here is derived from an EMBL/GenBank/DDBJ whole genome shotgun (WGS) entry which is preliminary data.</text>
</comment>
<dbReference type="SUPFAM" id="SSF52540">
    <property type="entry name" value="P-loop containing nucleoside triphosphate hydrolases"/>
    <property type="match status" value="2"/>
</dbReference>
<reference evidence="2" key="1">
    <citation type="journal article" date="2021" name="PeerJ">
        <title>Extensive microbial diversity within the chicken gut microbiome revealed by metagenomics and culture.</title>
        <authorList>
            <person name="Gilroy R."/>
            <person name="Ravi A."/>
            <person name="Getino M."/>
            <person name="Pursley I."/>
            <person name="Horton D.L."/>
            <person name="Alikhan N.F."/>
            <person name="Baker D."/>
            <person name="Gharbi K."/>
            <person name="Hall N."/>
            <person name="Watson M."/>
            <person name="Adriaenssens E.M."/>
            <person name="Foster-Nyarko E."/>
            <person name="Jarju S."/>
            <person name="Secka A."/>
            <person name="Antonio M."/>
            <person name="Oren A."/>
            <person name="Chaudhuri R.R."/>
            <person name="La Ragione R."/>
            <person name="Hildebrand F."/>
            <person name="Pallen M.J."/>
        </authorList>
    </citation>
    <scope>NUCLEOTIDE SEQUENCE</scope>
    <source>
        <strain evidence="2">ChiW4-1371</strain>
    </source>
</reference>
<keyword evidence="2" id="KW-0067">ATP-binding</keyword>
<dbReference type="Proteomes" id="UP000824176">
    <property type="component" value="Unassembled WGS sequence"/>
</dbReference>
<dbReference type="AlphaFoldDB" id="A0A9D2GT22"/>
<keyword evidence="2" id="KW-0378">Hydrolase</keyword>
<feature type="domain" description="Helicase ATP-binding" evidence="1">
    <location>
        <begin position="66"/>
        <end position="286"/>
    </location>
</feature>
<gene>
    <name evidence="2" type="ORF">H9804_05980</name>
</gene>
<dbReference type="InterPro" id="IPR050742">
    <property type="entry name" value="Helicase_Restrict-Modif_Enz"/>
</dbReference>
<dbReference type="SMART" id="SM00487">
    <property type="entry name" value="DEXDc"/>
    <property type="match status" value="1"/>
</dbReference>
<protein>
    <submittedName>
        <fullName evidence="2">DEAD/DEAH box helicase family protein</fullName>
    </submittedName>
</protein>
<dbReference type="GO" id="GO:0015668">
    <property type="term" value="F:type III site-specific deoxyribonuclease activity"/>
    <property type="evidence" value="ECO:0007669"/>
    <property type="project" value="InterPro"/>
</dbReference>
<dbReference type="PANTHER" id="PTHR47396">
    <property type="entry name" value="TYPE I RESTRICTION ENZYME ECOKI R PROTEIN"/>
    <property type="match status" value="1"/>
</dbReference>